<dbReference type="InterPro" id="IPR006564">
    <property type="entry name" value="Znf_PMZ"/>
</dbReference>
<evidence type="ECO:0000256" key="5">
    <source>
        <dbReference type="PROSITE-ProRule" id="PRU00325"/>
    </source>
</evidence>
<dbReference type="GO" id="GO:0008270">
    <property type="term" value="F:zinc ion binding"/>
    <property type="evidence" value="ECO:0007669"/>
    <property type="project" value="UniProtKB-UniRule"/>
</dbReference>
<comment type="subcellular location">
    <subcellularLocation>
        <location evidence="6">Nucleus</location>
    </subcellularLocation>
</comment>
<dbReference type="GO" id="GO:0005634">
    <property type="term" value="C:nucleus"/>
    <property type="evidence" value="ECO:0007669"/>
    <property type="project" value="UniProtKB-SubCell"/>
</dbReference>
<dbReference type="Pfam" id="PF04434">
    <property type="entry name" value="SWIM"/>
    <property type="match status" value="1"/>
</dbReference>
<dbReference type="InterPro" id="IPR004330">
    <property type="entry name" value="FAR1_DNA_bnd_dom"/>
</dbReference>
<proteinExistence type="inferred from homology"/>
<accession>A0A9Q0K9N8</accession>
<organism evidence="9 10">
    <name type="scientific">Protea cynaroides</name>
    <dbReference type="NCBI Taxonomy" id="273540"/>
    <lineage>
        <taxon>Eukaryota</taxon>
        <taxon>Viridiplantae</taxon>
        <taxon>Streptophyta</taxon>
        <taxon>Embryophyta</taxon>
        <taxon>Tracheophyta</taxon>
        <taxon>Spermatophyta</taxon>
        <taxon>Magnoliopsida</taxon>
        <taxon>Proteales</taxon>
        <taxon>Proteaceae</taxon>
        <taxon>Protea</taxon>
    </lineage>
</organism>
<evidence type="ECO:0000256" key="6">
    <source>
        <dbReference type="RuleBase" id="RU367018"/>
    </source>
</evidence>
<dbReference type="InterPro" id="IPR018289">
    <property type="entry name" value="MULE_transposase_dom"/>
</dbReference>
<dbReference type="GO" id="GO:0006355">
    <property type="term" value="P:regulation of DNA-templated transcription"/>
    <property type="evidence" value="ECO:0007669"/>
    <property type="project" value="UniProtKB-UniRule"/>
</dbReference>
<comment type="function">
    <text evidence="6">Putative transcription activator involved in regulating light control of development.</text>
</comment>
<dbReference type="Pfam" id="PF03101">
    <property type="entry name" value="FAR1"/>
    <property type="match status" value="1"/>
</dbReference>
<comment type="similarity">
    <text evidence="1 6">Belongs to the FHY3/FAR1 family.</text>
</comment>
<evidence type="ECO:0000256" key="2">
    <source>
        <dbReference type="ARBA" id="ARBA00022723"/>
    </source>
</evidence>
<name>A0A9Q0K9N8_9MAGN</name>
<dbReference type="AlphaFoldDB" id="A0A9Q0K9N8"/>
<dbReference type="PANTHER" id="PTHR31669:SF236">
    <property type="entry name" value="PROTEIN FAR1-RELATED SEQUENCE"/>
    <property type="match status" value="1"/>
</dbReference>
<evidence type="ECO:0000259" key="8">
    <source>
        <dbReference type="PROSITE" id="PS50966"/>
    </source>
</evidence>
<evidence type="ECO:0000256" key="4">
    <source>
        <dbReference type="ARBA" id="ARBA00022833"/>
    </source>
</evidence>
<keyword evidence="2 6" id="KW-0479">Metal-binding</keyword>
<dbReference type="Pfam" id="PF10551">
    <property type="entry name" value="MULE"/>
    <property type="match status" value="1"/>
</dbReference>
<dbReference type="EMBL" id="JAMYWD010000007">
    <property type="protein sequence ID" value="KAJ4966440.1"/>
    <property type="molecule type" value="Genomic_DNA"/>
</dbReference>
<evidence type="ECO:0000256" key="7">
    <source>
        <dbReference type="SAM" id="MobiDB-lite"/>
    </source>
</evidence>
<keyword evidence="4 6" id="KW-0862">Zinc</keyword>
<reference evidence="9" key="1">
    <citation type="journal article" date="2023" name="Plant J.">
        <title>The genome of the king protea, Protea cynaroides.</title>
        <authorList>
            <person name="Chang J."/>
            <person name="Duong T.A."/>
            <person name="Schoeman C."/>
            <person name="Ma X."/>
            <person name="Roodt D."/>
            <person name="Barker N."/>
            <person name="Li Z."/>
            <person name="Van de Peer Y."/>
            <person name="Mizrachi E."/>
        </authorList>
    </citation>
    <scope>NUCLEOTIDE SEQUENCE</scope>
    <source>
        <tissue evidence="9">Young leaves</tissue>
    </source>
</reference>
<gene>
    <name evidence="9" type="ORF">NE237_018289</name>
</gene>
<dbReference type="PANTHER" id="PTHR31669">
    <property type="entry name" value="PROTEIN FAR1-RELATED SEQUENCE 10-RELATED"/>
    <property type="match status" value="1"/>
</dbReference>
<dbReference type="OrthoDB" id="641338at2759"/>
<evidence type="ECO:0000313" key="9">
    <source>
        <dbReference type="EMBL" id="KAJ4966440.1"/>
    </source>
</evidence>
<evidence type="ECO:0000256" key="3">
    <source>
        <dbReference type="ARBA" id="ARBA00022771"/>
    </source>
</evidence>
<dbReference type="PROSITE" id="PS50966">
    <property type="entry name" value="ZF_SWIM"/>
    <property type="match status" value="1"/>
</dbReference>
<keyword evidence="10" id="KW-1185">Reference proteome</keyword>
<dbReference type="InterPro" id="IPR007527">
    <property type="entry name" value="Znf_SWIM"/>
</dbReference>
<feature type="domain" description="SWIM-type" evidence="8">
    <location>
        <begin position="545"/>
        <end position="581"/>
    </location>
</feature>
<evidence type="ECO:0000256" key="1">
    <source>
        <dbReference type="ARBA" id="ARBA00005889"/>
    </source>
</evidence>
<dbReference type="SMART" id="SM00575">
    <property type="entry name" value="ZnF_PMZ"/>
    <property type="match status" value="1"/>
</dbReference>
<keyword evidence="3 5" id="KW-0863">Zinc-finger</keyword>
<feature type="region of interest" description="Disordered" evidence="7">
    <location>
        <begin position="1"/>
        <end position="38"/>
    </location>
</feature>
<keyword evidence="6" id="KW-0539">Nucleus</keyword>
<dbReference type="Proteomes" id="UP001141806">
    <property type="component" value="Unassembled WGS sequence"/>
</dbReference>
<protein>
    <recommendedName>
        <fullName evidence="6">Protein FAR1-RELATED SEQUENCE</fullName>
    </recommendedName>
</protein>
<sequence length="758" mass="87168">MADHLCAQNEMEEPSLNSETLTENEDNEIEVGNNDDGLQPTSSGEFDMIVYNNVNSVAQRMKDPSPPVVGMEFETYEDAYNFYNCYAKNVGFGIRVRNLWRRQKTNEKYMVVLCCSNQGFRRKKDTHRLRPETRIGCLAMVRIKLVSSERWRLIEAKLEHNHLTTPASVQFYKSHRMMNGVIRKLELGCDAGVQTNDLVDELKKLELKEGEAEALENYLCKMQLVSPSFFYLMDLNNGRLRNMFWADGRSRASYGYFGDVVVFDTTYLTKKYDLSFAPFVGVNHHGQSVLMGCSLLVDESVESFVWLFKTWLTCMSGRSPSTIITDHNRALQKAIAEVFPETHHRMSLWHIMEKAPEKLKGLHEFEEVKMAMNIAVYGSLRVDEFETAWEDMVQRYGIQENEWLQMVYEDRQHWVPAFLKDTFSAGMATTQRNQSVKSFFDGYVHKHTNLKDFLGNYELALVNAYQKEAKADFESRYLGPALKTRCCYERQLSQVYTCEIFRKFQHEVEEMFFCFNTAQIHVSGPIITYIVKERVEGNASEIRDYEVQYNIADVEVQCICGCFSFNGYLCKHALSVLNYNGVEEIPPQYILARWRKDFKHLYVPNHGSATVDIDNSVQCYDHLYKRAIQIVEEGVISQEHFKVALQTLEDSLSKVRLLENIELNTTPTTVQRNMAEAHKVQDLSQVKRPGRPKQSRGQMEKICGDTWSKNDTQAVSKRLRPIDSATPNLGLGNLVGTQESTCQSGIVGSLFIGVDQDV</sequence>
<comment type="caution">
    <text evidence="9">The sequence shown here is derived from an EMBL/GenBank/DDBJ whole genome shotgun (WGS) entry which is preliminary data.</text>
</comment>
<evidence type="ECO:0000313" key="10">
    <source>
        <dbReference type="Proteomes" id="UP001141806"/>
    </source>
</evidence>
<dbReference type="InterPro" id="IPR031052">
    <property type="entry name" value="FHY3/FAR1"/>
</dbReference>